<keyword evidence="3" id="KW-1185">Reference proteome</keyword>
<reference evidence="2" key="1">
    <citation type="submission" date="2023-08" db="EMBL/GenBank/DDBJ databases">
        <authorList>
            <person name="Alioto T."/>
            <person name="Alioto T."/>
            <person name="Gomez Garrido J."/>
        </authorList>
    </citation>
    <scope>NUCLEOTIDE SEQUENCE</scope>
</reference>
<evidence type="ECO:0000313" key="2">
    <source>
        <dbReference type="EMBL" id="CAJ1078317.1"/>
    </source>
</evidence>
<organism evidence="2 3">
    <name type="scientific">Xyrichtys novacula</name>
    <name type="common">Pearly razorfish</name>
    <name type="synonym">Hemipteronotus novacula</name>
    <dbReference type="NCBI Taxonomy" id="13765"/>
    <lineage>
        <taxon>Eukaryota</taxon>
        <taxon>Metazoa</taxon>
        <taxon>Chordata</taxon>
        <taxon>Craniata</taxon>
        <taxon>Vertebrata</taxon>
        <taxon>Euteleostomi</taxon>
        <taxon>Actinopterygii</taxon>
        <taxon>Neopterygii</taxon>
        <taxon>Teleostei</taxon>
        <taxon>Neoteleostei</taxon>
        <taxon>Acanthomorphata</taxon>
        <taxon>Eupercaria</taxon>
        <taxon>Labriformes</taxon>
        <taxon>Labridae</taxon>
        <taxon>Xyrichtys</taxon>
    </lineage>
</organism>
<proteinExistence type="predicted"/>
<dbReference type="Proteomes" id="UP001178508">
    <property type="component" value="Chromosome 17"/>
</dbReference>
<dbReference type="EMBL" id="OY660880">
    <property type="protein sequence ID" value="CAJ1078317.1"/>
    <property type="molecule type" value="Genomic_DNA"/>
</dbReference>
<sequence length="100" mass="10260">MGILSVNRYSCRDSLIAIKLTDAGTWGPMAPESSGALSWTKCPSGQGQAGSVYQAAVPQTQGPSDKMSQDITEGLAPSSRAQAGIPPEHGGNSSLWNAGI</sequence>
<feature type="region of interest" description="Disordered" evidence="1">
    <location>
        <begin position="57"/>
        <end position="100"/>
    </location>
</feature>
<evidence type="ECO:0000256" key="1">
    <source>
        <dbReference type="SAM" id="MobiDB-lite"/>
    </source>
</evidence>
<gene>
    <name evidence="2" type="ORF">XNOV1_A011205</name>
</gene>
<feature type="compositionally biased region" description="Polar residues" evidence="1">
    <location>
        <begin position="91"/>
        <end position="100"/>
    </location>
</feature>
<dbReference type="AlphaFoldDB" id="A0AAV1H246"/>
<evidence type="ECO:0000313" key="3">
    <source>
        <dbReference type="Proteomes" id="UP001178508"/>
    </source>
</evidence>
<accession>A0AAV1H246</accession>
<name>A0AAV1H246_XYRNO</name>
<protein>
    <submittedName>
        <fullName evidence="2">Unnamed protein product</fullName>
    </submittedName>
</protein>